<reference evidence="3" key="1">
    <citation type="journal article" date="2005" name="Nature">
        <title>The map-based sequence of the rice genome.</title>
        <authorList>
            <consortium name="International rice genome sequencing project (IRGSP)"/>
            <person name="Matsumoto T."/>
            <person name="Wu J."/>
            <person name="Kanamori H."/>
            <person name="Katayose Y."/>
            <person name="Fujisawa M."/>
            <person name="Namiki N."/>
            <person name="Mizuno H."/>
            <person name="Yamamoto K."/>
            <person name="Antonio B.A."/>
            <person name="Baba T."/>
            <person name="Sakata K."/>
            <person name="Nagamura Y."/>
            <person name="Aoki H."/>
            <person name="Arikawa K."/>
            <person name="Arita K."/>
            <person name="Bito T."/>
            <person name="Chiden Y."/>
            <person name="Fujitsuka N."/>
            <person name="Fukunaka R."/>
            <person name="Hamada M."/>
            <person name="Harada C."/>
            <person name="Hayashi A."/>
            <person name="Hijishita S."/>
            <person name="Honda M."/>
            <person name="Hosokawa S."/>
            <person name="Ichikawa Y."/>
            <person name="Idonuma A."/>
            <person name="Iijima M."/>
            <person name="Ikeda M."/>
            <person name="Ikeno M."/>
            <person name="Ito K."/>
            <person name="Ito S."/>
            <person name="Ito T."/>
            <person name="Ito Y."/>
            <person name="Ito Y."/>
            <person name="Iwabuchi A."/>
            <person name="Kamiya K."/>
            <person name="Karasawa W."/>
            <person name="Kurita K."/>
            <person name="Katagiri S."/>
            <person name="Kikuta A."/>
            <person name="Kobayashi H."/>
            <person name="Kobayashi N."/>
            <person name="Machita K."/>
            <person name="Maehara T."/>
            <person name="Masukawa M."/>
            <person name="Mizubayashi T."/>
            <person name="Mukai Y."/>
            <person name="Nagasaki H."/>
            <person name="Nagata Y."/>
            <person name="Naito S."/>
            <person name="Nakashima M."/>
            <person name="Nakama Y."/>
            <person name="Nakamichi Y."/>
            <person name="Nakamura M."/>
            <person name="Meguro A."/>
            <person name="Negishi M."/>
            <person name="Ohta I."/>
            <person name="Ohta T."/>
            <person name="Okamoto M."/>
            <person name="Ono N."/>
            <person name="Saji S."/>
            <person name="Sakaguchi M."/>
            <person name="Sakai K."/>
            <person name="Shibata M."/>
            <person name="Shimokawa T."/>
            <person name="Song J."/>
            <person name="Takazaki Y."/>
            <person name="Terasawa K."/>
            <person name="Tsugane M."/>
            <person name="Tsuji K."/>
            <person name="Ueda S."/>
            <person name="Waki K."/>
            <person name="Yamagata H."/>
            <person name="Yamamoto M."/>
            <person name="Yamamoto S."/>
            <person name="Yamane H."/>
            <person name="Yoshiki S."/>
            <person name="Yoshihara R."/>
            <person name="Yukawa K."/>
            <person name="Zhong H."/>
            <person name="Yano M."/>
            <person name="Yuan Q."/>
            <person name="Ouyang S."/>
            <person name="Liu J."/>
            <person name="Jones K.M."/>
            <person name="Gansberger K."/>
            <person name="Moffat K."/>
            <person name="Hill J."/>
            <person name="Bera J."/>
            <person name="Fadrosh D."/>
            <person name="Jin S."/>
            <person name="Johri S."/>
            <person name="Kim M."/>
            <person name="Overton L."/>
            <person name="Reardon M."/>
            <person name="Tsitrin T."/>
            <person name="Vuong H."/>
            <person name="Weaver B."/>
            <person name="Ciecko A."/>
            <person name="Tallon L."/>
            <person name="Jackson J."/>
            <person name="Pai G."/>
            <person name="Aken S.V."/>
            <person name="Utterback T."/>
            <person name="Reidmuller S."/>
            <person name="Feldblyum T."/>
            <person name="Hsiao J."/>
            <person name="Zismann V."/>
            <person name="Iobst S."/>
            <person name="de Vazeille A.R."/>
            <person name="Buell C.R."/>
            <person name="Ying K."/>
            <person name="Li Y."/>
            <person name="Lu T."/>
            <person name="Huang Y."/>
            <person name="Zhao Q."/>
            <person name="Feng Q."/>
            <person name="Zhang L."/>
            <person name="Zhu J."/>
            <person name="Weng Q."/>
            <person name="Mu J."/>
            <person name="Lu Y."/>
            <person name="Fan D."/>
            <person name="Liu Y."/>
            <person name="Guan J."/>
            <person name="Zhang Y."/>
            <person name="Yu S."/>
            <person name="Liu X."/>
            <person name="Zhang Y."/>
            <person name="Hong G."/>
            <person name="Han B."/>
            <person name="Choisne N."/>
            <person name="Demange N."/>
            <person name="Orjeda G."/>
            <person name="Samain S."/>
            <person name="Cattolico L."/>
            <person name="Pelletier E."/>
            <person name="Couloux A."/>
            <person name="Segurens B."/>
            <person name="Wincker P."/>
            <person name="D'Hont A."/>
            <person name="Scarpelli C."/>
            <person name="Weissenbach J."/>
            <person name="Salanoubat M."/>
            <person name="Quetier F."/>
            <person name="Yu Y."/>
            <person name="Kim H.R."/>
            <person name="Rambo T."/>
            <person name="Currie J."/>
            <person name="Collura K."/>
            <person name="Luo M."/>
            <person name="Yang T."/>
            <person name="Ammiraju J.S.S."/>
            <person name="Engler F."/>
            <person name="Soderlund C."/>
            <person name="Wing R.A."/>
            <person name="Palmer L.E."/>
            <person name="de la Bastide M."/>
            <person name="Spiegel L."/>
            <person name="Nascimento L."/>
            <person name="Zutavern T."/>
            <person name="O'Shaughnessy A."/>
            <person name="Dike S."/>
            <person name="Dedhia N."/>
            <person name="Preston R."/>
            <person name="Balija V."/>
            <person name="McCombie W.R."/>
            <person name="Chow T."/>
            <person name="Chen H."/>
            <person name="Chung M."/>
            <person name="Chen C."/>
            <person name="Shaw J."/>
            <person name="Wu H."/>
            <person name="Hsiao K."/>
            <person name="Chao Y."/>
            <person name="Chu M."/>
            <person name="Cheng C."/>
            <person name="Hour A."/>
            <person name="Lee P."/>
            <person name="Lin S."/>
            <person name="Lin Y."/>
            <person name="Liou J."/>
            <person name="Liu S."/>
            <person name="Hsing Y."/>
            <person name="Raghuvanshi S."/>
            <person name="Mohanty A."/>
            <person name="Bharti A.K."/>
            <person name="Gaur A."/>
            <person name="Gupta V."/>
            <person name="Kumar D."/>
            <person name="Ravi V."/>
            <person name="Vij S."/>
            <person name="Kapur A."/>
            <person name="Khurana P."/>
            <person name="Khurana P."/>
            <person name="Khurana J.P."/>
            <person name="Tyagi A.K."/>
            <person name="Gaikwad K."/>
            <person name="Singh A."/>
            <person name="Dalal V."/>
            <person name="Srivastava S."/>
            <person name="Dixit A."/>
            <person name="Pal A.K."/>
            <person name="Ghazi I.A."/>
            <person name="Yadav M."/>
            <person name="Pandit A."/>
            <person name="Bhargava A."/>
            <person name="Sureshbabu K."/>
            <person name="Batra K."/>
            <person name="Sharma T.R."/>
            <person name="Mohapatra T."/>
            <person name="Singh N.K."/>
            <person name="Messing J."/>
            <person name="Nelson A.B."/>
            <person name="Fuks G."/>
            <person name="Kavchok S."/>
            <person name="Keizer G."/>
            <person name="Linton E."/>
            <person name="Llaca V."/>
            <person name="Song R."/>
            <person name="Tanyolac B."/>
            <person name="Young S."/>
            <person name="Ho-Il K."/>
            <person name="Hahn J.H."/>
            <person name="Sangsakoo G."/>
            <person name="Vanavichit A."/>
            <person name="de Mattos Luiz.A.T."/>
            <person name="Zimmer P.D."/>
            <person name="Malone G."/>
            <person name="Dellagostin O."/>
            <person name="de Oliveira A.C."/>
            <person name="Bevan M."/>
            <person name="Bancroft I."/>
            <person name="Minx P."/>
            <person name="Cordum H."/>
            <person name="Wilson R."/>
            <person name="Cheng Z."/>
            <person name="Jin W."/>
            <person name="Jiang J."/>
            <person name="Leong S.A."/>
            <person name="Iwama H."/>
            <person name="Gojobori T."/>
            <person name="Itoh T."/>
            <person name="Niimura Y."/>
            <person name="Fujii Y."/>
            <person name="Habara T."/>
            <person name="Sakai H."/>
            <person name="Sato Y."/>
            <person name="Wilson G."/>
            <person name="Kumar K."/>
            <person name="McCouch S."/>
            <person name="Juretic N."/>
            <person name="Hoen D."/>
            <person name="Wright S."/>
            <person name="Bruskiewich R."/>
            <person name="Bureau T."/>
            <person name="Miyao A."/>
            <person name="Hirochika H."/>
            <person name="Nishikawa T."/>
            <person name="Kadowaki K."/>
            <person name="Sugiura M."/>
            <person name="Burr B."/>
            <person name="Sasaki T."/>
        </authorList>
    </citation>
    <scope>NUCLEOTIDE SEQUENCE [LARGE SCALE GENOMIC DNA]</scope>
    <source>
        <strain evidence="3">cv. Nipponbare</strain>
    </source>
</reference>
<sequence length="128" mass="14065">MRRGGVGEGPRCGATARGEGTAERWHEGRAGRCSGARRGWRVSARGGWHGGAQIGAQGTGTGTITLSRVYFYSSECLAPLLRDTSMETTHMKYTAPRKLWRPRSGQHQQNNHLRKEPVMDYGFTGLFG</sequence>
<gene>
    <name evidence="2" type="primary">P0724B10.34</name>
</gene>
<evidence type="ECO:0000256" key="1">
    <source>
        <dbReference type="SAM" id="MobiDB-lite"/>
    </source>
</evidence>
<evidence type="ECO:0000313" key="3">
    <source>
        <dbReference type="Proteomes" id="UP000000763"/>
    </source>
</evidence>
<feature type="compositionally biased region" description="Gly residues" evidence="1">
    <location>
        <begin position="1"/>
        <end position="10"/>
    </location>
</feature>
<dbReference type="EMBL" id="AP005825">
    <property type="protein sequence ID" value="BAD08081.1"/>
    <property type="molecule type" value="Genomic_DNA"/>
</dbReference>
<dbReference type="Proteomes" id="UP000000763">
    <property type="component" value="Chromosome 2"/>
</dbReference>
<dbReference type="AlphaFoldDB" id="Q6YVI4"/>
<evidence type="ECO:0000313" key="2">
    <source>
        <dbReference type="EMBL" id="BAD08081.1"/>
    </source>
</evidence>
<feature type="region of interest" description="Disordered" evidence="1">
    <location>
        <begin position="1"/>
        <end position="30"/>
    </location>
</feature>
<name>Q6YVI4_ORYSJ</name>
<reference evidence="3" key="2">
    <citation type="journal article" date="2008" name="Nucleic Acids Res.">
        <title>The rice annotation project database (RAP-DB): 2008 update.</title>
        <authorList>
            <consortium name="The rice annotation project (RAP)"/>
        </authorList>
    </citation>
    <scope>GENOME REANNOTATION</scope>
    <source>
        <strain evidence="3">cv. Nipponbare</strain>
    </source>
</reference>
<proteinExistence type="predicted"/>
<accession>Q6YVI4</accession>
<organism evidence="2 3">
    <name type="scientific">Oryza sativa subsp. japonica</name>
    <name type="common">Rice</name>
    <dbReference type="NCBI Taxonomy" id="39947"/>
    <lineage>
        <taxon>Eukaryota</taxon>
        <taxon>Viridiplantae</taxon>
        <taxon>Streptophyta</taxon>
        <taxon>Embryophyta</taxon>
        <taxon>Tracheophyta</taxon>
        <taxon>Spermatophyta</taxon>
        <taxon>Magnoliopsida</taxon>
        <taxon>Liliopsida</taxon>
        <taxon>Poales</taxon>
        <taxon>Poaceae</taxon>
        <taxon>BOP clade</taxon>
        <taxon>Oryzoideae</taxon>
        <taxon>Oryzeae</taxon>
        <taxon>Oryzinae</taxon>
        <taxon>Oryza</taxon>
        <taxon>Oryza sativa</taxon>
    </lineage>
</organism>
<protein>
    <submittedName>
        <fullName evidence="2">Uncharacterized protein</fullName>
    </submittedName>
</protein>
<feature type="compositionally biased region" description="Basic and acidic residues" evidence="1">
    <location>
        <begin position="20"/>
        <end position="30"/>
    </location>
</feature>